<dbReference type="RefSeq" id="WP_345237813.1">
    <property type="nucleotide sequence ID" value="NZ_BAABGZ010000077.1"/>
</dbReference>
<dbReference type="EMBL" id="BAABGZ010000077">
    <property type="protein sequence ID" value="GAA4367277.1"/>
    <property type="molecule type" value="Genomic_DNA"/>
</dbReference>
<evidence type="ECO:0000313" key="2">
    <source>
        <dbReference type="Proteomes" id="UP001501153"/>
    </source>
</evidence>
<protein>
    <recommendedName>
        <fullName evidence="3">STAS/SEC14 domain-containing protein</fullName>
    </recommendedName>
</protein>
<accession>A0ABP8IQM9</accession>
<evidence type="ECO:0000313" key="1">
    <source>
        <dbReference type="EMBL" id="GAA4367277.1"/>
    </source>
</evidence>
<gene>
    <name evidence="1" type="ORF">GCM10023185_39020</name>
</gene>
<proteinExistence type="predicted"/>
<comment type="caution">
    <text evidence="1">The sequence shown here is derived from an EMBL/GenBank/DDBJ whole genome shotgun (WGS) entry which is preliminary data.</text>
</comment>
<reference evidence="2" key="1">
    <citation type="journal article" date="2019" name="Int. J. Syst. Evol. Microbiol.">
        <title>The Global Catalogue of Microorganisms (GCM) 10K type strain sequencing project: providing services to taxonomists for standard genome sequencing and annotation.</title>
        <authorList>
            <consortium name="The Broad Institute Genomics Platform"/>
            <consortium name="The Broad Institute Genome Sequencing Center for Infectious Disease"/>
            <person name="Wu L."/>
            <person name="Ma J."/>
        </authorList>
    </citation>
    <scope>NUCLEOTIDE SEQUENCE [LARGE SCALE GENOMIC DNA]</scope>
    <source>
        <strain evidence="2">JCM 17923</strain>
    </source>
</reference>
<keyword evidence="2" id="KW-1185">Reference proteome</keyword>
<sequence length="139" mass="15894">MKREINNAFGKTFLTIEYDTQHHFVYNNWLGYQTRESIVTGANICIDVLTQHRCPYLLNDNRMVTGPWDHAVDWIANDWTPRAIAIGLTHFAHVVSPESFAALSAEMMHSSVGDSFQMRIFGSMPEAKAWLYQAQQVMA</sequence>
<evidence type="ECO:0008006" key="3">
    <source>
        <dbReference type="Google" id="ProtNLM"/>
    </source>
</evidence>
<dbReference type="Proteomes" id="UP001501153">
    <property type="component" value="Unassembled WGS sequence"/>
</dbReference>
<name>A0ABP8IQM9_9BACT</name>
<organism evidence="1 2">
    <name type="scientific">Hymenobacter saemangeumensis</name>
    <dbReference type="NCBI Taxonomy" id="1084522"/>
    <lineage>
        <taxon>Bacteria</taxon>
        <taxon>Pseudomonadati</taxon>
        <taxon>Bacteroidota</taxon>
        <taxon>Cytophagia</taxon>
        <taxon>Cytophagales</taxon>
        <taxon>Hymenobacteraceae</taxon>
        <taxon>Hymenobacter</taxon>
    </lineage>
</organism>